<sequence>MVFAVPALASADEGDGDVAITPYAAGQCTAARFCIWSNPGYSGVFWSTGTAGVQSTNMTTAKTIWNRTGVAVRMYAVTGGTGNWTCVNAGTLFTSTDLPVRSIRTMTTAIC</sequence>
<gene>
    <name evidence="1" type="ORF">HGA03_07190</name>
</gene>
<dbReference type="Proteomes" id="UP000581206">
    <property type="component" value="Unassembled WGS sequence"/>
</dbReference>
<dbReference type="Pfam" id="PF03995">
    <property type="entry name" value="Inhibitor_I36"/>
    <property type="match status" value="1"/>
</dbReference>
<evidence type="ECO:0000313" key="2">
    <source>
        <dbReference type="Proteomes" id="UP000581206"/>
    </source>
</evidence>
<keyword evidence="2" id="KW-1185">Reference proteome</keyword>
<protein>
    <submittedName>
        <fullName evidence="1">Peptidase inhibitor family I36 protein</fullName>
    </submittedName>
</protein>
<accession>A0A7X6QYS2</accession>
<comment type="caution">
    <text evidence="1">The sequence shown here is derived from an EMBL/GenBank/DDBJ whole genome shotgun (WGS) entry which is preliminary data.</text>
</comment>
<reference evidence="1 2" key="1">
    <citation type="submission" date="2020-04" db="EMBL/GenBank/DDBJ databases">
        <title>MicrobeNet Type strains.</title>
        <authorList>
            <person name="Nicholson A.C."/>
        </authorList>
    </citation>
    <scope>NUCLEOTIDE SEQUENCE [LARGE SCALE GENOMIC DNA]</scope>
    <source>
        <strain evidence="1 2">ATCC BAA-788</strain>
    </source>
</reference>
<evidence type="ECO:0000313" key="1">
    <source>
        <dbReference type="EMBL" id="NKY22450.1"/>
    </source>
</evidence>
<organism evidence="1 2">
    <name type="scientific">Cellulomonas denverensis</name>
    <dbReference type="NCBI Taxonomy" id="264297"/>
    <lineage>
        <taxon>Bacteria</taxon>
        <taxon>Bacillati</taxon>
        <taxon>Actinomycetota</taxon>
        <taxon>Actinomycetes</taxon>
        <taxon>Micrococcales</taxon>
        <taxon>Cellulomonadaceae</taxon>
        <taxon>Cellulomonas</taxon>
    </lineage>
</organism>
<name>A0A7X6QYS2_9CELL</name>
<dbReference type="RefSeq" id="WP_203767517.1">
    <property type="nucleotide sequence ID" value="NZ_BONL01000013.1"/>
</dbReference>
<proteinExistence type="predicted"/>
<dbReference type="AlphaFoldDB" id="A0A7X6QYS2"/>
<dbReference type="EMBL" id="JAAXOX010000003">
    <property type="protein sequence ID" value="NKY22450.1"/>
    <property type="molecule type" value="Genomic_DNA"/>
</dbReference>